<evidence type="ECO:0000256" key="3">
    <source>
        <dbReference type="ARBA" id="ARBA00023002"/>
    </source>
</evidence>
<comment type="caution">
    <text evidence="5">The sequence shown here is derived from an EMBL/GenBank/DDBJ whole genome shotgun (WGS) entry which is preliminary data.</text>
</comment>
<dbReference type="Pfam" id="PF00248">
    <property type="entry name" value="Aldo_ket_red"/>
    <property type="match status" value="1"/>
</dbReference>
<gene>
    <name evidence="5" type="ORF">DFP72DRAFT_956154</name>
</gene>
<comment type="similarity">
    <text evidence="1">Belongs to the aldo/keto reductase family.</text>
</comment>
<evidence type="ECO:0000313" key="5">
    <source>
        <dbReference type="EMBL" id="KAF6763996.1"/>
    </source>
</evidence>
<keyword evidence="2" id="KW-0521">NADP</keyword>
<dbReference type="PRINTS" id="PR00069">
    <property type="entry name" value="ALDKETRDTASE"/>
</dbReference>
<dbReference type="PANTHER" id="PTHR43827">
    <property type="entry name" value="2,5-DIKETO-D-GLUCONIC ACID REDUCTASE"/>
    <property type="match status" value="1"/>
</dbReference>
<reference evidence="5 6" key="1">
    <citation type="submission" date="2020-07" db="EMBL/GenBank/DDBJ databases">
        <title>Comparative genomics of pyrophilous fungi reveals a link between fire events and developmental genes.</title>
        <authorList>
            <consortium name="DOE Joint Genome Institute"/>
            <person name="Steindorff A.S."/>
            <person name="Carver A."/>
            <person name="Calhoun S."/>
            <person name="Stillman K."/>
            <person name="Liu H."/>
            <person name="Lipzen A."/>
            <person name="Pangilinan J."/>
            <person name="Labutti K."/>
            <person name="Bruns T.D."/>
            <person name="Grigoriev I.V."/>
        </authorList>
    </citation>
    <scope>NUCLEOTIDE SEQUENCE [LARGE SCALE GENOMIC DNA]</scope>
    <source>
        <strain evidence="5 6">CBS 144469</strain>
    </source>
</reference>
<dbReference type="SUPFAM" id="SSF51430">
    <property type="entry name" value="NAD(P)-linked oxidoreductase"/>
    <property type="match status" value="1"/>
</dbReference>
<dbReference type="PANTHER" id="PTHR43827:SF3">
    <property type="entry name" value="NADP-DEPENDENT OXIDOREDUCTASE DOMAIN-CONTAINING PROTEIN"/>
    <property type="match status" value="1"/>
</dbReference>
<dbReference type="CDD" id="cd19120">
    <property type="entry name" value="AKR_AKR3C2-3"/>
    <property type="match status" value="1"/>
</dbReference>
<accession>A0A8H6IHN2</accession>
<dbReference type="GO" id="GO:0016652">
    <property type="term" value="F:oxidoreductase activity, acting on NAD(P)H as acceptor"/>
    <property type="evidence" value="ECO:0007669"/>
    <property type="project" value="InterPro"/>
</dbReference>
<dbReference type="AlphaFoldDB" id="A0A8H6IHN2"/>
<dbReference type="Gene3D" id="3.20.20.100">
    <property type="entry name" value="NADP-dependent oxidoreductase domain"/>
    <property type="match status" value="1"/>
</dbReference>
<dbReference type="InterPro" id="IPR044494">
    <property type="entry name" value="AKR3C2/3"/>
</dbReference>
<dbReference type="Proteomes" id="UP000521943">
    <property type="component" value="Unassembled WGS sequence"/>
</dbReference>
<dbReference type="InterPro" id="IPR036812">
    <property type="entry name" value="NAD(P)_OxRdtase_dom_sf"/>
</dbReference>
<evidence type="ECO:0000313" key="6">
    <source>
        <dbReference type="Proteomes" id="UP000521943"/>
    </source>
</evidence>
<keyword evidence="3" id="KW-0560">Oxidoreductase</keyword>
<keyword evidence="6" id="KW-1185">Reference proteome</keyword>
<evidence type="ECO:0000259" key="4">
    <source>
        <dbReference type="Pfam" id="PF00248"/>
    </source>
</evidence>
<dbReference type="GO" id="GO:0016616">
    <property type="term" value="F:oxidoreductase activity, acting on the CH-OH group of donors, NAD or NADP as acceptor"/>
    <property type="evidence" value="ECO:0007669"/>
    <property type="project" value="UniProtKB-ARBA"/>
</dbReference>
<dbReference type="OrthoDB" id="416253at2759"/>
<evidence type="ECO:0000256" key="1">
    <source>
        <dbReference type="ARBA" id="ARBA00007905"/>
    </source>
</evidence>
<dbReference type="InterPro" id="IPR023210">
    <property type="entry name" value="NADP_OxRdtase_dom"/>
</dbReference>
<organism evidence="5 6">
    <name type="scientific">Ephemerocybe angulata</name>
    <dbReference type="NCBI Taxonomy" id="980116"/>
    <lineage>
        <taxon>Eukaryota</taxon>
        <taxon>Fungi</taxon>
        <taxon>Dikarya</taxon>
        <taxon>Basidiomycota</taxon>
        <taxon>Agaricomycotina</taxon>
        <taxon>Agaricomycetes</taxon>
        <taxon>Agaricomycetidae</taxon>
        <taxon>Agaricales</taxon>
        <taxon>Agaricineae</taxon>
        <taxon>Psathyrellaceae</taxon>
        <taxon>Ephemerocybe</taxon>
    </lineage>
</organism>
<protein>
    <submittedName>
        <fullName evidence="5">Oxidoreductase</fullName>
    </submittedName>
</protein>
<sequence>MAPRTIKLNDGHQIPWIGFGTGTALFRKDATQLVVQAIDNGINHLDGAQVYRNEDTLGLAIKESGKPRSELFVTTKLNPGETVNIKGTLEESLRKLQLDHVDLFLVHSPHPANKEGKLQDVWRQMEEVQAAGLATSIGVSNFRVEDLEQILQTAKVVPAVNQIELHPYVWDTARSIVEFGNEHGILTASYGGLTPIVRAPGGPVDPVIASIRERLEKTRGEPVSAGQVLTKWLLQKGAIVITYASLCKVQAIASDLGLTLAYRTTSKVERIKEFLDAENLPDLEEKEILAIDNAGLKRHVRAFMHVVFGETK</sequence>
<dbReference type="EMBL" id="JACGCI010000005">
    <property type="protein sequence ID" value="KAF6763996.1"/>
    <property type="molecule type" value="Genomic_DNA"/>
</dbReference>
<proteinExistence type="inferred from homology"/>
<name>A0A8H6IHN2_9AGAR</name>
<feature type="domain" description="NADP-dependent oxidoreductase" evidence="4">
    <location>
        <begin position="20"/>
        <end position="292"/>
    </location>
</feature>
<evidence type="ECO:0000256" key="2">
    <source>
        <dbReference type="ARBA" id="ARBA00022857"/>
    </source>
</evidence>
<dbReference type="InterPro" id="IPR020471">
    <property type="entry name" value="AKR"/>
</dbReference>